<feature type="transmembrane region" description="Helical" evidence="1">
    <location>
        <begin position="1878"/>
        <end position="1899"/>
    </location>
</feature>
<dbReference type="KEGG" id="bbig:BBBOND_0005280"/>
<dbReference type="RefSeq" id="XP_012770810.1">
    <property type="nucleotide sequence ID" value="XM_012915356.1"/>
</dbReference>
<protein>
    <recommendedName>
        <fullName evidence="3">C3H1-type domain-containing protein</fullName>
    </recommendedName>
</protein>
<dbReference type="EMBL" id="LK055213">
    <property type="protein sequence ID" value="CDR71867.1"/>
    <property type="molecule type" value="Genomic_DNA"/>
</dbReference>
<evidence type="ECO:0000313" key="2">
    <source>
        <dbReference type="EMBL" id="CDR71867.1"/>
    </source>
</evidence>
<dbReference type="GeneID" id="24562084"/>
<reference evidence="2" key="2">
    <citation type="submission" date="2014-06" db="EMBL/GenBank/DDBJ databases">
        <authorList>
            <person name="Aslett M."/>
            <person name="De Silva Nishadi"/>
        </authorList>
    </citation>
    <scope>NUCLEOTIDE SEQUENCE</scope>
    <source>
        <strain evidence="2">Bond</strain>
    </source>
</reference>
<evidence type="ECO:0008006" key="3">
    <source>
        <dbReference type="Google" id="ProtNLM"/>
    </source>
</evidence>
<dbReference type="VEuPathDB" id="PiroplasmaDB:BBBOND_0005280"/>
<name>A0A061BK96_BABBI</name>
<keyword evidence="1" id="KW-0472">Membrane</keyword>
<accession>A0A061BK96</accession>
<sequence length="1940" mass="216957">MSHRVHPKSKSLELTRLINAMTSINHYNNLLILTILLDIDSKLISLGELAGQLGGFVGDSESVKKAVVNAIIAVFDTNPHLKNDLKHLYSPYVTNLSVSVNSAGQADDTKIISELKDKVTSQITETKRLIDNLNNHLNPSLSSPSPSADPAKLQSKLEALRKVEELCGFLTNPKNASNDPKKLLDNLCDGLETFLGFNSASKGYDGAGIVYSDLDRLCDGVMGFLSGVLSNIKEHLGQHKEQITEAIKSLETNKHLGKKGFNDAIGKVVAGVRGYNKEVKKSNNNVRYPIDKLLKDLENDGTFDKAYKKIYAESVTGNPEDGQVKAADNLAEQSLKLARDFLGALHESEERDKAVSDLNHDCRNNVNNARKIIKHEHDRLQMNFGNESNASRNMVEAVIKEITGMNANVNKQIDEKVAPLINELKKKMQEFLEQVENGPKKDLGRWLKEETETTDQGKKSKKDAFAASRDKVYAGVENFETNYHDIHPQLEAIKGIVQKSNSTEKLEESVAKITSAVKDVGEQLGLQVKSLEHWRTTALEVVKVALKRVDEIVNKLDGKKADQEAENSERDEVTKAAGELKDQALKLMTAITEATGKLSTGIATAGRAVTDLDDALKKSLHSLKTRIKTTISQYIGKLSGALDAGMQSTRGYSGTAGFSAFMSNFNSEHPISPKTEFGKRLQEVGRNNIKLARGIHTALIELNNEKSQWSRITPGSNELQSAISKDLQDSVDKELPDAEDDEKVLLTSLVSYSATGATGSKQWLEKSISSMQESVKGKLDNIVYPEKTGKMITAHMITTTHHELNIKFKSFIRAVTNIIKKDPHMGSNEHLNYDLRKLNAMLDGKESIYGINNHLNTIHTALSAIHKKEFGEQLSNSSVYGAISVVTDKVIMLEKASTATDTPDGNLMKLVGSLPKDMRSLNNCINTVIEVVENADKQLQQWITNVGVYIATMDKTGHDFADGLKEFVDVSMSYAKNIITTDIQKGYVRSVKRQLKYFAIVAHDVLTPLPALVEQDKHIGFKGFMEEFAGKTPENENIQKLVEQKENSNVEKLSAAFQQFWKPLKNYLITEIKRVNTENNEKKNPVGTDQQYYSHTLLKINDSLADLLDHLGKQNRYDHNLHGLLQKLISANNELKPDNFAKPNTPVLDGIGSGISKFVDELRKVYISTYDSVSFDGVLFDNHRYEVTPRGAVSTYYLSGYGKKCAKVFITTLEMLSNDFYTLIKESMKSWKARQINTYNDNLFGKWLEDRGYKVDREKGKQTGELQNKSDMTVTTIYDILSKNIRSVVEVDTQTSWMKDIVQRKKARNENANQINVVDILLFLYEQVQIYYKVSHYNVPSKPKAPSSVKDMLQWLIGLPHTTVYNELTVGGFGELFDRPEEEKLTDESGPTLKLEDDDKLDAYPATITAVNLRDTLTEVCHYSYDVLVSLLGHGHAGGRYACEFNTNEDKFSYPNDMNALICSMLDILTRLHEQLYFLCRQCHYTTDLSGWANCWYGRDVGGASWKCNALQCPDQSADQIHNQTCNQKCNQISDCGLKSPLQSFLEDGLQGFLPHQLKVERGALVCTVKHSGLPCKTPMGFGDISQLASHRQQGKHIFTTLYKFCGSKSSPLTRLRSQLKCILPNAPKTLNDMFAFYFTLLNDWNEAAGTRQMHRENAFKKAVIEANFENHNTELDITAMFKNRDHGLNAATQKSEHITGDLYALVDCHTNSSSVSSHPCGPYLRPICQDGFSTFTAKNAEKYVSWIIYSTGSFLHLLKQLYEECNSNCAGDRPKCRVSRCKKGCKALDSPMSPGSTHEKSCGSIVDCKLMRPTIYKYGFVLGDCESLSAESSKRTCKDLCMVLQSVTNEKESAHHPLAELVYRTIPDFLFTIRAPFIWLNVALWLLSFLYLLHIMVIRLDLLHIKSHLHSPSSHRIAAQSLLAAGRVNKLGRVFYLQP</sequence>
<keyword evidence="1" id="KW-0812">Transmembrane</keyword>
<evidence type="ECO:0000256" key="1">
    <source>
        <dbReference type="SAM" id="Phobius"/>
    </source>
</evidence>
<keyword evidence="1" id="KW-1133">Transmembrane helix</keyword>
<gene>
    <name evidence="2" type="ORF">BBBOND_0005280</name>
</gene>
<organism evidence="2">
    <name type="scientific">Babesia bigemina</name>
    <dbReference type="NCBI Taxonomy" id="5866"/>
    <lineage>
        <taxon>Eukaryota</taxon>
        <taxon>Sar</taxon>
        <taxon>Alveolata</taxon>
        <taxon>Apicomplexa</taxon>
        <taxon>Aconoidasida</taxon>
        <taxon>Piroplasmida</taxon>
        <taxon>Babesiidae</taxon>
        <taxon>Babesia</taxon>
    </lineage>
</organism>
<proteinExistence type="predicted"/>
<reference evidence="2" key="1">
    <citation type="journal article" date="2014" name="Nucleic Acids Res.">
        <title>The evolutionary dynamics of variant antigen genes in Babesia reveal a history of genomic innovation underlying host-parasite interaction.</title>
        <authorList>
            <person name="Jackson A.P."/>
            <person name="Otto T.D."/>
            <person name="Darby A."/>
            <person name="Ramaprasad A."/>
            <person name="Xia D."/>
            <person name="Echaide I.E."/>
            <person name="Farber M."/>
            <person name="Gahlot S."/>
            <person name="Gamble J."/>
            <person name="Gupta D."/>
            <person name="Gupta Y."/>
            <person name="Jackson L."/>
            <person name="Malandrin L."/>
            <person name="Malas T.B."/>
            <person name="Moussa E."/>
            <person name="Nair M."/>
            <person name="Reid AJ."/>
            <person name="Sanders M."/>
            <person name="Sharma J."/>
            <person name="Tracey A."/>
            <person name="Quail M.A."/>
            <person name="Weir W."/>
            <person name="Wastling J.M."/>
            <person name="Hall N."/>
            <person name="Willadsen P."/>
            <person name="Lingelbach K."/>
            <person name="Shiels B."/>
            <person name="Tait A."/>
            <person name="Berriman M."/>
            <person name="Allred D.R."/>
            <person name="Pain A."/>
        </authorList>
    </citation>
    <scope>NUCLEOTIDE SEQUENCE</scope>
    <source>
        <strain evidence="2">Bond</strain>
    </source>
</reference>